<protein>
    <submittedName>
        <fullName evidence="2">Glycosyltransferase involved in cell wall biosynthesis</fullName>
    </submittedName>
</protein>
<dbReference type="SUPFAM" id="SSF53756">
    <property type="entry name" value="UDP-Glycosyltransferase/glycogen phosphorylase"/>
    <property type="match status" value="1"/>
</dbReference>
<dbReference type="Gene3D" id="3.40.50.2000">
    <property type="entry name" value="Glycogen Phosphorylase B"/>
    <property type="match status" value="2"/>
</dbReference>
<evidence type="ECO:0000313" key="2">
    <source>
        <dbReference type="EMBL" id="PJJ41616.1"/>
    </source>
</evidence>
<sequence>MKVLFVFNKPFDPFAGGVERVTASVMRGLAEEGWETFYLQDTGTELLENGTPVDVQKFFEEHAIDVVVQQLAYNGVVARYLSQKNKQIPYVVAWHTAPPTWIKSWRVAATPSFKGFGGEAKRLLRLAFFPLFYYKEIKRFLMRWEGVLPRTSRVLLLSNAFAPDFQKLLHLPADKICAIPNPLSFSEIASPEILDHKEKEVVIVSRMVDLCKRISLALKIWHLVEADSASDGWRLKIIGEGEDLQAYQKLAKKMNLQRVEFLGRQNPQPYYEKASLAMMTSSFEGWGLTLTESQQFGTIPLAFGSYASAKDIITDGENGFLIPYGNLSLYAKRLLELMQDSDKRIQMAKNCLDSVHRFEIQKIVPQWKALLQDVALKG</sequence>
<name>A0A2M9A7C0_9BACT</name>
<dbReference type="Pfam" id="PF00534">
    <property type="entry name" value="Glycos_transf_1"/>
    <property type="match status" value="1"/>
</dbReference>
<organism evidence="2 3">
    <name type="scientific">Hallerella succinigenes</name>
    <dbReference type="NCBI Taxonomy" id="1896222"/>
    <lineage>
        <taxon>Bacteria</taxon>
        <taxon>Pseudomonadati</taxon>
        <taxon>Fibrobacterota</taxon>
        <taxon>Fibrobacteria</taxon>
        <taxon>Fibrobacterales</taxon>
        <taxon>Fibrobacteraceae</taxon>
        <taxon>Hallerella</taxon>
    </lineage>
</organism>
<dbReference type="PANTHER" id="PTHR12526">
    <property type="entry name" value="GLYCOSYLTRANSFERASE"/>
    <property type="match status" value="1"/>
</dbReference>
<dbReference type="Proteomes" id="UP000231134">
    <property type="component" value="Unassembled WGS sequence"/>
</dbReference>
<gene>
    <name evidence="2" type="ORF">BGX16_1601</name>
</gene>
<dbReference type="InterPro" id="IPR001296">
    <property type="entry name" value="Glyco_trans_1"/>
</dbReference>
<evidence type="ECO:0000313" key="3">
    <source>
        <dbReference type="Proteomes" id="UP000231134"/>
    </source>
</evidence>
<evidence type="ECO:0000259" key="1">
    <source>
        <dbReference type="Pfam" id="PF00534"/>
    </source>
</evidence>
<feature type="domain" description="Glycosyl transferase family 1" evidence="1">
    <location>
        <begin position="192"/>
        <end position="350"/>
    </location>
</feature>
<keyword evidence="3" id="KW-1185">Reference proteome</keyword>
<dbReference type="PANTHER" id="PTHR12526:SF628">
    <property type="entry name" value="MANNOSYLGLUCOSYLGLYCERATE SYNTHASE"/>
    <property type="match status" value="1"/>
</dbReference>
<dbReference type="OrthoDB" id="9811239at2"/>
<accession>A0A2M9A7C0</accession>
<dbReference type="RefSeq" id="WP_100425567.1">
    <property type="nucleotide sequence ID" value="NZ_PGEX01000001.1"/>
</dbReference>
<keyword evidence="2" id="KW-0808">Transferase</keyword>
<reference evidence="2 3" key="1">
    <citation type="submission" date="2017-11" db="EMBL/GenBank/DDBJ databases">
        <title>Animal gut microbial communities from fecal samples from Wisconsin, USA.</title>
        <authorList>
            <person name="Neumann A."/>
        </authorList>
    </citation>
    <scope>NUCLEOTIDE SEQUENCE [LARGE SCALE GENOMIC DNA]</scope>
    <source>
        <strain evidence="2 3">UWS3</strain>
    </source>
</reference>
<proteinExistence type="predicted"/>
<dbReference type="EMBL" id="PGEX01000001">
    <property type="protein sequence ID" value="PJJ41616.1"/>
    <property type="molecule type" value="Genomic_DNA"/>
</dbReference>
<dbReference type="GO" id="GO:0016757">
    <property type="term" value="F:glycosyltransferase activity"/>
    <property type="evidence" value="ECO:0007669"/>
    <property type="project" value="InterPro"/>
</dbReference>
<comment type="caution">
    <text evidence="2">The sequence shown here is derived from an EMBL/GenBank/DDBJ whole genome shotgun (WGS) entry which is preliminary data.</text>
</comment>
<dbReference type="AlphaFoldDB" id="A0A2M9A7C0"/>